<keyword evidence="1" id="KW-0238">DNA-binding</keyword>
<evidence type="ECO:0000256" key="1">
    <source>
        <dbReference type="ARBA" id="ARBA00023125"/>
    </source>
</evidence>
<comment type="caution">
    <text evidence="3">The sequence shown here is derived from an EMBL/GenBank/DDBJ whole genome shotgun (WGS) entry which is preliminary data.</text>
</comment>
<feature type="domain" description="Cas12f1-like TNB" evidence="2">
    <location>
        <begin position="2"/>
        <end position="64"/>
    </location>
</feature>
<gene>
    <name evidence="3" type="ORF">COT63_01655</name>
</gene>
<dbReference type="InterPro" id="IPR010095">
    <property type="entry name" value="Cas12f1-like_TNB"/>
</dbReference>
<evidence type="ECO:0000313" key="3">
    <source>
        <dbReference type="EMBL" id="PIS15119.1"/>
    </source>
</evidence>
<organism evidence="3 4">
    <name type="scientific">Candidatus Shapirobacteria bacterium CG09_land_8_20_14_0_10_38_17</name>
    <dbReference type="NCBI Taxonomy" id="1974884"/>
    <lineage>
        <taxon>Bacteria</taxon>
        <taxon>Candidatus Shapironibacteriota</taxon>
    </lineage>
</organism>
<evidence type="ECO:0000259" key="2">
    <source>
        <dbReference type="Pfam" id="PF07282"/>
    </source>
</evidence>
<name>A0A2H0WT86_9BACT</name>
<sequence>MLLRLIRYKAENAGSYFVEVNPRYTSQKCSSCGAIVQKSLSIRTHICPECSLVIDRDTNASLNILRAGIALGGEMGLPISLKPEAARSLA</sequence>
<reference evidence="4" key="1">
    <citation type="submission" date="2017-09" db="EMBL/GenBank/DDBJ databases">
        <title>Depth-based differentiation of microbial function through sediment-hosted aquifers and enrichment of novel symbionts in the deep terrestrial subsurface.</title>
        <authorList>
            <person name="Probst A.J."/>
            <person name="Ladd B."/>
            <person name="Jarett J.K."/>
            <person name="Geller-Mcgrath D.E."/>
            <person name="Sieber C.M.K."/>
            <person name="Emerson J.B."/>
            <person name="Anantharaman K."/>
            <person name="Thomas B.C."/>
            <person name="Malmstrom R."/>
            <person name="Stieglmeier M."/>
            <person name="Klingl A."/>
            <person name="Woyke T."/>
            <person name="Ryan C.M."/>
            <person name="Banfield J.F."/>
        </authorList>
    </citation>
    <scope>NUCLEOTIDE SEQUENCE [LARGE SCALE GENOMIC DNA]</scope>
</reference>
<protein>
    <recommendedName>
        <fullName evidence="2">Cas12f1-like TNB domain-containing protein</fullName>
    </recommendedName>
</protein>
<dbReference type="Proteomes" id="UP000231282">
    <property type="component" value="Unassembled WGS sequence"/>
</dbReference>
<evidence type="ECO:0000313" key="4">
    <source>
        <dbReference type="Proteomes" id="UP000231282"/>
    </source>
</evidence>
<proteinExistence type="predicted"/>
<accession>A0A2H0WT86</accession>
<dbReference type="AlphaFoldDB" id="A0A2H0WT86"/>
<dbReference type="EMBL" id="PEZH01000029">
    <property type="protein sequence ID" value="PIS15119.1"/>
    <property type="molecule type" value="Genomic_DNA"/>
</dbReference>
<dbReference type="GO" id="GO:0003677">
    <property type="term" value="F:DNA binding"/>
    <property type="evidence" value="ECO:0007669"/>
    <property type="project" value="UniProtKB-KW"/>
</dbReference>
<dbReference type="Pfam" id="PF07282">
    <property type="entry name" value="Cas12f1-like_TNB"/>
    <property type="match status" value="1"/>
</dbReference>